<evidence type="ECO:0000256" key="4">
    <source>
        <dbReference type="ARBA" id="ARBA00022598"/>
    </source>
</evidence>
<evidence type="ECO:0000259" key="14">
    <source>
        <dbReference type="PROSITE" id="PS50862"/>
    </source>
</evidence>
<evidence type="ECO:0000313" key="16">
    <source>
        <dbReference type="Proteomes" id="UP000034452"/>
    </source>
</evidence>
<dbReference type="FunFam" id="3.30.980.10:FF:000005">
    <property type="entry name" value="Threonyl-tRNA synthetase, mitochondrial"/>
    <property type="match status" value="1"/>
</dbReference>
<dbReference type="Pfam" id="PF03129">
    <property type="entry name" value="HGTP_anticodon"/>
    <property type="match status" value="1"/>
</dbReference>
<dbReference type="NCBIfam" id="TIGR00418">
    <property type="entry name" value="thrS"/>
    <property type="match status" value="1"/>
</dbReference>
<evidence type="ECO:0000256" key="7">
    <source>
        <dbReference type="ARBA" id="ARBA00022833"/>
    </source>
</evidence>
<keyword evidence="6 13" id="KW-0547">Nucleotide-binding</keyword>
<name>A0A0G0T0Z8_9BACT</name>
<dbReference type="PROSITE" id="PS50862">
    <property type="entry name" value="AA_TRNA_LIGASE_II"/>
    <property type="match status" value="1"/>
</dbReference>
<dbReference type="PRINTS" id="PR01047">
    <property type="entry name" value="TRNASYNTHTHR"/>
</dbReference>
<dbReference type="InterPro" id="IPR047246">
    <property type="entry name" value="ThrRS_anticodon"/>
</dbReference>
<evidence type="ECO:0000256" key="11">
    <source>
        <dbReference type="ARBA" id="ARBA00023146"/>
    </source>
</evidence>
<dbReference type="PATRIC" id="fig|1618744.3.peg.87"/>
<evidence type="ECO:0000256" key="12">
    <source>
        <dbReference type="ARBA" id="ARBA00049515"/>
    </source>
</evidence>
<dbReference type="GO" id="GO:0005737">
    <property type="term" value="C:cytoplasm"/>
    <property type="evidence" value="ECO:0007669"/>
    <property type="project" value="UniProtKB-SubCell"/>
</dbReference>
<proteinExistence type="inferred from homology"/>
<dbReference type="Gene3D" id="3.40.50.800">
    <property type="entry name" value="Anticodon-binding domain"/>
    <property type="match status" value="1"/>
</dbReference>
<dbReference type="Gene3D" id="3.30.980.10">
    <property type="entry name" value="Threonyl-trna Synthetase, Chain A, domain 2"/>
    <property type="match status" value="1"/>
</dbReference>
<accession>A0A0G0T0Z8</accession>
<comment type="caution">
    <text evidence="15">The sequence shown here is derived from an EMBL/GenBank/DDBJ whole genome shotgun (WGS) entry which is preliminary data.</text>
</comment>
<sequence>MDNNNLHNLRHSLAHLLAAAVLEIYTDAKNTIGPSIEDGFYYDFDFSSPISDKDLPKIEKKMRELLKTWKEFQSEEKTGEESKKYFSDNPYKLEIINEIVEKGEKITLYTCGNFTDLCRGGHLENPAKEIDSGSFKLDRIAGAYWRGNEKNKMLTRIYGLAFETKEELEAYIKQREEAQKRDHKKLGKELGLFTISELVGKGLPMLMPKGNIIKTELENFIRKEKEKLGYSFVTIPHIARKELYIKSGHMGKYDAMMPTMTDENGEEFVMKAMNCPHHFEIYNAEPHSYRDLPLRIAENTTVYRNEKSGELAGLLRVKNLTQDDTHHFIRADQIETEIEMIFGLMQRVYALFNFNDYKVEISVRDPKNKEKYFGSDEVWEKAEGILINSAKKMDLKYSVEEGEAAFYGPKIDIKVKDSIGREWQLTTVQLDFNQPENFEMDYTGEDGKKHRVVVLHVAIFGSFERFMGVLIEHYAGAFPLWLSPVQVKVIPVRENHNEYAKKVFELLKENGIRAELDDEDKNLGGKVRDAKNNKIPYWVVIGDKEIEANKITLESRDAGQLGQIGKEELVTKLLGEIRNKK</sequence>
<comment type="catalytic activity">
    <reaction evidence="12 13">
        <text>tRNA(Thr) + L-threonine + ATP = L-threonyl-tRNA(Thr) + AMP + diphosphate + H(+)</text>
        <dbReference type="Rhea" id="RHEA:24624"/>
        <dbReference type="Rhea" id="RHEA-COMP:9670"/>
        <dbReference type="Rhea" id="RHEA-COMP:9704"/>
        <dbReference type="ChEBI" id="CHEBI:15378"/>
        <dbReference type="ChEBI" id="CHEBI:30616"/>
        <dbReference type="ChEBI" id="CHEBI:33019"/>
        <dbReference type="ChEBI" id="CHEBI:57926"/>
        <dbReference type="ChEBI" id="CHEBI:78442"/>
        <dbReference type="ChEBI" id="CHEBI:78534"/>
        <dbReference type="ChEBI" id="CHEBI:456215"/>
        <dbReference type="EC" id="6.1.1.3"/>
    </reaction>
</comment>
<evidence type="ECO:0000256" key="2">
    <source>
        <dbReference type="ARBA" id="ARBA00022490"/>
    </source>
</evidence>
<dbReference type="InterPro" id="IPR002314">
    <property type="entry name" value="aa-tRNA-synt_IIb"/>
</dbReference>
<protein>
    <recommendedName>
        <fullName evidence="13">Threonine--tRNA ligase</fullName>
        <ecNumber evidence="13">6.1.1.3</ecNumber>
    </recommendedName>
    <alternativeName>
        <fullName evidence="13">Threonyl-tRNA synthetase</fullName>
        <shortName evidence="13">ThrRS</shortName>
    </alternativeName>
</protein>
<evidence type="ECO:0000256" key="13">
    <source>
        <dbReference type="HAMAP-Rule" id="MF_00184"/>
    </source>
</evidence>
<dbReference type="Gene3D" id="3.30.54.20">
    <property type="match status" value="1"/>
</dbReference>
<keyword evidence="4 13" id="KW-0436">Ligase</keyword>
<dbReference type="Proteomes" id="UP000034452">
    <property type="component" value="Unassembled WGS sequence"/>
</dbReference>
<evidence type="ECO:0000256" key="9">
    <source>
        <dbReference type="ARBA" id="ARBA00022884"/>
    </source>
</evidence>
<dbReference type="SMART" id="SM00863">
    <property type="entry name" value="tRNA_SAD"/>
    <property type="match status" value="1"/>
</dbReference>
<comment type="similarity">
    <text evidence="1 13">Belongs to the class-II aminoacyl-tRNA synthetase family.</text>
</comment>
<evidence type="ECO:0000256" key="5">
    <source>
        <dbReference type="ARBA" id="ARBA00022723"/>
    </source>
</evidence>
<evidence type="ECO:0000256" key="6">
    <source>
        <dbReference type="ARBA" id="ARBA00022741"/>
    </source>
</evidence>
<dbReference type="PANTHER" id="PTHR11451">
    <property type="entry name" value="THREONINE-TRNA LIGASE"/>
    <property type="match status" value="1"/>
</dbReference>
<dbReference type="PANTHER" id="PTHR11451:SF44">
    <property type="entry name" value="THREONINE--TRNA LIGASE, CHLOROPLASTIC_MITOCHONDRIAL 2"/>
    <property type="match status" value="1"/>
</dbReference>
<keyword evidence="9 13" id="KW-0694">RNA-binding</keyword>
<dbReference type="InterPro" id="IPR033728">
    <property type="entry name" value="ThrRS_core"/>
</dbReference>
<dbReference type="SUPFAM" id="SSF55186">
    <property type="entry name" value="ThrRS/AlaRS common domain"/>
    <property type="match status" value="1"/>
</dbReference>
<dbReference type="InterPro" id="IPR012947">
    <property type="entry name" value="tRNA_SAD"/>
</dbReference>
<dbReference type="SUPFAM" id="SSF55681">
    <property type="entry name" value="Class II aaRS and biotin synthetases"/>
    <property type="match status" value="1"/>
</dbReference>
<dbReference type="Pfam" id="PF07973">
    <property type="entry name" value="tRNA_SAD"/>
    <property type="match status" value="1"/>
</dbReference>
<evidence type="ECO:0000313" key="15">
    <source>
        <dbReference type="EMBL" id="KKR70674.1"/>
    </source>
</evidence>
<comment type="caution">
    <text evidence="13">Lacks conserved residue(s) required for the propagation of feature annotation.</text>
</comment>
<dbReference type="FunFam" id="3.40.50.800:FF:000001">
    <property type="entry name" value="Threonine--tRNA ligase"/>
    <property type="match status" value="1"/>
</dbReference>
<dbReference type="CDD" id="cd00771">
    <property type="entry name" value="ThrRS_core"/>
    <property type="match status" value="1"/>
</dbReference>
<evidence type="ECO:0000256" key="8">
    <source>
        <dbReference type="ARBA" id="ARBA00022840"/>
    </source>
</evidence>
<keyword evidence="8 13" id="KW-0067">ATP-binding</keyword>
<dbReference type="EC" id="6.1.1.3" evidence="13"/>
<comment type="subunit">
    <text evidence="13">Homodimer.</text>
</comment>
<dbReference type="EMBL" id="LBZL01000002">
    <property type="protein sequence ID" value="KKR70674.1"/>
    <property type="molecule type" value="Genomic_DNA"/>
</dbReference>
<evidence type="ECO:0000256" key="3">
    <source>
        <dbReference type="ARBA" id="ARBA00022555"/>
    </source>
</evidence>
<dbReference type="GO" id="GO:0005524">
    <property type="term" value="F:ATP binding"/>
    <property type="evidence" value="ECO:0007669"/>
    <property type="project" value="UniProtKB-UniRule"/>
</dbReference>
<comment type="cofactor">
    <cofactor evidence="13">
        <name>Zn(2+)</name>
        <dbReference type="ChEBI" id="CHEBI:29105"/>
    </cofactor>
    <text evidence="13">Binds 1 zinc ion per subunit.</text>
</comment>
<feature type="binding site" evidence="13">
    <location>
        <position position="275"/>
    </location>
    <ligand>
        <name>Zn(2+)</name>
        <dbReference type="ChEBI" id="CHEBI:29105"/>
        <note>catalytic</note>
    </ligand>
</feature>
<dbReference type="SUPFAM" id="SSF52954">
    <property type="entry name" value="Class II aaRS ABD-related"/>
    <property type="match status" value="1"/>
</dbReference>
<feature type="binding site" evidence="13">
    <location>
        <position position="326"/>
    </location>
    <ligand>
        <name>Zn(2+)</name>
        <dbReference type="ChEBI" id="CHEBI:29105"/>
        <note>catalytic</note>
    </ligand>
</feature>
<evidence type="ECO:0000256" key="1">
    <source>
        <dbReference type="ARBA" id="ARBA00008226"/>
    </source>
</evidence>
<keyword evidence="10 13" id="KW-0648">Protein biosynthesis</keyword>
<evidence type="ECO:0000256" key="10">
    <source>
        <dbReference type="ARBA" id="ARBA00022917"/>
    </source>
</evidence>
<dbReference type="CDD" id="cd00860">
    <property type="entry name" value="ThrRS_anticodon"/>
    <property type="match status" value="1"/>
</dbReference>
<dbReference type="Pfam" id="PF00587">
    <property type="entry name" value="tRNA-synt_2b"/>
    <property type="match status" value="1"/>
</dbReference>
<dbReference type="HAMAP" id="MF_00184">
    <property type="entry name" value="Thr_tRNA_synth"/>
    <property type="match status" value="1"/>
</dbReference>
<organism evidence="15 16">
    <name type="scientific">Candidatus Nomurabacteria bacterium GW2011_GWB1_40_7</name>
    <dbReference type="NCBI Taxonomy" id="1618744"/>
    <lineage>
        <taxon>Bacteria</taxon>
        <taxon>Candidatus Nomuraibacteriota</taxon>
    </lineage>
</organism>
<keyword evidence="7 13" id="KW-0862">Zinc</keyword>
<keyword evidence="5 13" id="KW-0479">Metal-binding</keyword>
<reference evidence="15 16" key="1">
    <citation type="journal article" date="2015" name="Nature">
        <title>rRNA introns, odd ribosomes, and small enigmatic genomes across a large radiation of phyla.</title>
        <authorList>
            <person name="Brown C.T."/>
            <person name="Hug L.A."/>
            <person name="Thomas B.C."/>
            <person name="Sharon I."/>
            <person name="Castelle C.J."/>
            <person name="Singh A."/>
            <person name="Wilkins M.J."/>
            <person name="Williams K.H."/>
            <person name="Banfield J.F."/>
        </authorList>
    </citation>
    <scope>NUCLEOTIDE SEQUENCE [LARGE SCALE GENOMIC DNA]</scope>
</reference>
<keyword evidence="2 13" id="KW-0963">Cytoplasm</keyword>
<dbReference type="GO" id="GO:0046872">
    <property type="term" value="F:metal ion binding"/>
    <property type="evidence" value="ECO:0007669"/>
    <property type="project" value="UniProtKB-KW"/>
</dbReference>
<dbReference type="InterPro" id="IPR018163">
    <property type="entry name" value="Thr/Ala-tRNA-synth_IIc_edit"/>
</dbReference>
<dbReference type="InterPro" id="IPR006195">
    <property type="entry name" value="aa-tRNA-synth_II"/>
</dbReference>
<dbReference type="FunFam" id="3.30.930.10:FF:000002">
    <property type="entry name" value="Threonine--tRNA ligase"/>
    <property type="match status" value="1"/>
</dbReference>
<gene>
    <name evidence="13" type="primary">thrS</name>
    <name evidence="15" type="ORF">UU13_C0002G0019</name>
</gene>
<dbReference type="InterPro" id="IPR002320">
    <property type="entry name" value="Thr-tRNA-ligase_IIa"/>
</dbReference>
<comment type="subcellular location">
    <subcellularLocation>
        <location evidence="13">Cytoplasm</location>
    </subcellularLocation>
</comment>
<dbReference type="InterPro" id="IPR036621">
    <property type="entry name" value="Anticodon-bd_dom_sf"/>
</dbReference>
<dbReference type="InterPro" id="IPR004154">
    <property type="entry name" value="Anticodon-bd"/>
</dbReference>
<dbReference type="InterPro" id="IPR045864">
    <property type="entry name" value="aa-tRNA-synth_II/BPL/LPL"/>
</dbReference>
<keyword evidence="11 13" id="KW-0030">Aminoacyl-tRNA synthetase</keyword>
<keyword evidence="3 13" id="KW-0820">tRNA-binding</keyword>
<feature type="binding site" evidence="13">
    <location>
        <position position="456"/>
    </location>
    <ligand>
        <name>Zn(2+)</name>
        <dbReference type="ChEBI" id="CHEBI:29105"/>
        <note>catalytic</note>
    </ligand>
</feature>
<dbReference type="GO" id="GO:0000049">
    <property type="term" value="F:tRNA binding"/>
    <property type="evidence" value="ECO:0007669"/>
    <property type="project" value="UniProtKB-KW"/>
</dbReference>
<dbReference type="Gene3D" id="3.30.930.10">
    <property type="entry name" value="Bira Bifunctional Protein, Domain 2"/>
    <property type="match status" value="1"/>
</dbReference>
<dbReference type="GO" id="GO:0004829">
    <property type="term" value="F:threonine-tRNA ligase activity"/>
    <property type="evidence" value="ECO:0007669"/>
    <property type="project" value="UniProtKB-UniRule"/>
</dbReference>
<dbReference type="AlphaFoldDB" id="A0A0G0T0Z8"/>
<feature type="domain" description="Aminoacyl-transfer RNA synthetases class-II family profile" evidence="14">
    <location>
        <begin position="182"/>
        <end position="479"/>
    </location>
</feature>
<dbReference type="GO" id="GO:0006435">
    <property type="term" value="P:threonyl-tRNA aminoacylation"/>
    <property type="evidence" value="ECO:0007669"/>
    <property type="project" value="UniProtKB-UniRule"/>
</dbReference>